<name>A0A2A7U3H4_EDWTA</name>
<gene>
    <name evidence="1" type="ORF">CRM76_13280</name>
</gene>
<reference evidence="2" key="1">
    <citation type="submission" date="2017-09" db="EMBL/GenBank/DDBJ databases">
        <title>FDA dAtabase for Regulatory Grade micrObial Sequences (FDA-ARGOS): Supporting development and validation of Infectious Disease Dx tests.</title>
        <authorList>
            <person name="Goldberg B."/>
            <person name="Campos J."/>
            <person name="Tallon L."/>
            <person name="Sadzewicz L."/>
            <person name="Ott S."/>
            <person name="Zhao X."/>
            <person name="Nagaraj S."/>
            <person name="Vavikolanu K."/>
            <person name="Aluvathingal J."/>
            <person name="Nadendla S."/>
            <person name="Geyer C."/>
            <person name="Sichtig H."/>
        </authorList>
    </citation>
    <scope>NUCLEOTIDE SEQUENCE [LARGE SCALE GENOMIC DNA]</scope>
    <source>
        <strain evidence="2">FDAARGOS_370</strain>
    </source>
</reference>
<proteinExistence type="predicted"/>
<organism evidence="1 2">
    <name type="scientific">Edwardsiella tarda</name>
    <dbReference type="NCBI Taxonomy" id="636"/>
    <lineage>
        <taxon>Bacteria</taxon>
        <taxon>Pseudomonadati</taxon>
        <taxon>Pseudomonadota</taxon>
        <taxon>Gammaproteobacteria</taxon>
        <taxon>Enterobacterales</taxon>
        <taxon>Hafniaceae</taxon>
        <taxon>Edwardsiella</taxon>
    </lineage>
</organism>
<dbReference type="Proteomes" id="UP000219788">
    <property type="component" value="Unassembled WGS sequence"/>
</dbReference>
<accession>A0A2A7U3H4</accession>
<dbReference type="AlphaFoldDB" id="A0A2A7U3H4"/>
<comment type="caution">
    <text evidence="1">The sequence shown here is derived from an EMBL/GenBank/DDBJ whole genome shotgun (WGS) entry which is preliminary data.</text>
</comment>
<dbReference type="STRING" id="636.AAW15_08745"/>
<dbReference type="EMBL" id="PDDV01000013">
    <property type="protein sequence ID" value="PEH72837.1"/>
    <property type="molecule type" value="Genomic_DNA"/>
</dbReference>
<sequence length="94" mass="10502">MKPINRPAQTFWRRRVSGALRLGGLLLLCAAPAGLAAGLARYIAWRPLRLILLWLLEPGVRRGVRYATERYFQPAAAVNPPVSRGKEKHEKATT</sequence>
<protein>
    <submittedName>
        <fullName evidence="1">Beta-glucosidase</fullName>
    </submittedName>
</protein>
<evidence type="ECO:0000313" key="1">
    <source>
        <dbReference type="EMBL" id="PEH72837.1"/>
    </source>
</evidence>
<dbReference type="RefSeq" id="WP_035606779.1">
    <property type="nucleotide sequence ID" value="NZ_CP084432.1"/>
</dbReference>
<evidence type="ECO:0000313" key="2">
    <source>
        <dbReference type="Proteomes" id="UP000219788"/>
    </source>
</evidence>